<reference evidence="1 2" key="1">
    <citation type="submission" date="2015-01" db="EMBL/GenBank/DDBJ databases">
        <title>Evolution of Trichinella species and genotypes.</title>
        <authorList>
            <person name="Korhonen P.K."/>
            <person name="Edoardo P."/>
            <person name="Giuseppe L.R."/>
            <person name="Gasser R.B."/>
        </authorList>
    </citation>
    <scope>NUCLEOTIDE SEQUENCE [LARGE SCALE GENOMIC DNA]</scope>
    <source>
        <strain evidence="1">ISS417</strain>
    </source>
</reference>
<evidence type="ECO:0000313" key="2">
    <source>
        <dbReference type="Proteomes" id="UP000055048"/>
    </source>
</evidence>
<gene>
    <name evidence="1" type="ORF">T05_933</name>
</gene>
<evidence type="ECO:0000313" key="1">
    <source>
        <dbReference type="EMBL" id="KRX46219.1"/>
    </source>
</evidence>
<protein>
    <submittedName>
        <fullName evidence="1">Uncharacterized protein</fullName>
    </submittedName>
</protein>
<accession>A0A0V0U4Z7</accession>
<dbReference type="AlphaFoldDB" id="A0A0V0U4Z7"/>
<organism evidence="1 2">
    <name type="scientific">Trichinella murrelli</name>
    <dbReference type="NCBI Taxonomy" id="144512"/>
    <lineage>
        <taxon>Eukaryota</taxon>
        <taxon>Metazoa</taxon>
        <taxon>Ecdysozoa</taxon>
        <taxon>Nematoda</taxon>
        <taxon>Enoplea</taxon>
        <taxon>Dorylaimia</taxon>
        <taxon>Trichinellida</taxon>
        <taxon>Trichinellidae</taxon>
        <taxon>Trichinella</taxon>
    </lineage>
</organism>
<dbReference type="EMBL" id="JYDJ01000062">
    <property type="protein sequence ID" value="KRX46219.1"/>
    <property type="molecule type" value="Genomic_DNA"/>
</dbReference>
<dbReference type="OrthoDB" id="10275875at2759"/>
<comment type="caution">
    <text evidence="1">The sequence shown here is derived from an EMBL/GenBank/DDBJ whole genome shotgun (WGS) entry which is preliminary data.</text>
</comment>
<dbReference type="Proteomes" id="UP000055048">
    <property type="component" value="Unassembled WGS sequence"/>
</dbReference>
<keyword evidence="2" id="KW-1185">Reference proteome</keyword>
<sequence length="83" mass="9427">MYTLRWSTNYSKRFSACVKLVCQTTVALIQTTRICLPEYQTICSTKVKSALTPPANVHLRLGKIAICHNFKGKLFKCRTATMQ</sequence>
<name>A0A0V0U4Z7_9BILA</name>
<proteinExistence type="predicted"/>